<dbReference type="PRINTS" id="PR01217">
    <property type="entry name" value="PRICHEXTENSN"/>
</dbReference>
<feature type="domain" description="Chitin-binding type-2" evidence="3">
    <location>
        <begin position="52"/>
        <end position="110"/>
    </location>
</feature>
<keyword evidence="5" id="KW-1185">Reference proteome</keyword>
<feature type="signal peptide" evidence="2">
    <location>
        <begin position="1"/>
        <end position="20"/>
    </location>
</feature>
<feature type="compositionally biased region" description="Pro residues" evidence="1">
    <location>
        <begin position="124"/>
        <end position="151"/>
    </location>
</feature>
<keyword evidence="2" id="KW-0732">Signal</keyword>
<dbReference type="GeneID" id="9627492"/>
<dbReference type="PANTHER" id="PTHR42976">
    <property type="entry name" value="BIFUNCTIONAL CHITINASE/LYSOZYME-RELATED"/>
    <property type="match status" value="1"/>
</dbReference>
<dbReference type="GO" id="GO:0005576">
    <property type="term" value="C:extracellular region"/>
    <property type="evidence" value="ECO:0007669"/>
    <property type="project" value="InterPro"/>
</dbReference>
<proteinExistence type="predicted"/>
<feature type="compositionally biased region" description="Pro residues" evidence="1">
    <location>
        <begin position="158"/>
        <end position="174"/>
    </location>
</feature>
<dbReference type="PANTHER" id="PTHR42976:SF1">
    <property type="entry name" value="GH18 DOMAIN-CONTAINING PROTEIN-RELATED"/>
    <property type="match status" value="1"/>
</dbReference>
<dbReference type="InterPro" id="IPR017853">
    <property type="entry name" value="GH"/>
</dbReference>
<dbReference type="SUPFAM" id="SSF57625">
    <property type="entry name" value="Invertebrate chitin-binding proteins"/>
    <property type="match status" value="1"/>
</dbReference>
<dbReference type="SUPFAM" id="SSF51445">
    <property type="entry name" value="(Trans)glycosidases"/>
    <property type="match status" value="1"/>
</dbReference>
<name>D8U1P0_VOLCA</name>
<dbReference type="STRING" id="3068.D8U1P0"/>
<dbReference type="PROSITE" id="PS50940">
    <property type="entry name" value="CHIT_BIND_II"/>
    <property type="match status" value="1"/>
</dbReference>
<evidence type="ECO:0000259" key="3">
    <source>
        <dbReference type="PROSITE" id="PS50940"/>
    </source>
</evidence>
<dbReference type="RefSeq" id="XP_002952597.1">
    <property type="nucleotide sequence ID" value="XM_002952551.1"/>
</dbReference>
<dbReference type="EMBL" id="GL378351">
    <property type="protein sequence ID" value="EFJ46444.1"/>
    <property type="molecule type" value="Genomic_DNA"/>
</dbReference>
<dbReference type="Gene3D" id="3.20.20.80">
    <property type="entry name" value="Glycosidases"/>
    <property type="match status" value="2"/>
</dbReference>
<evidence type="ECO:0000313" key="4">
    <source>
        <dbReference type="EMBL" id="EFJ46444.1"/>
    </source>
</evidence>
<dbReference type="InterPro" id="IPR002557">
    <property type="entry name" value="Chitin-bd_dom"/>
</dbReference>
<dbReference type="Proteomes" id="UP000001058">
    <property type="component" value="Unassembled WGS sequence"/>
</dbReference>
<dbReference type="InterPro" id="IPR052750">
    <property type="entry name" value="GH18_Chitinase"/>
</dbReference>
<protein>
    <recommendedName>
        <fullName evidence="3">Chitin-binding type-2 domain-containing protein</fullName>
    </recommendedName>
</protein>
<dbReference type="AlphaFoldDB" id="D8U1P0"/>
<gene>
    <name evidence="4" type="ORF">VOLCADRAFT_105586</name>
</gene>
<dbReference type="KEGG" id="vcn:VOLCADRAFT_105586"/>
<organism evidence="5">
    <name type="scientific">Volvox carteri f. nagariensis</name>
    <dbReference type="NCBI Taxonomy" id="3068"/>
    <lineage>
        <taxon>Eukaryota</taxon>
        <taxon>Viridiplantae</taxon>
        <taxon>Chlorophyta</taxon>
        <taxon>core chlorophytes</taxon>
        <taxon>Chlorophyceae</taxon>
        <taxon>CS clade</taxon>
        <taxon>Chlamydomonadales</taxon>
        <taxon>Volvocaceae</taxon>
        <taxon>Volvox</taxon>
    </lineage>
</organism>
<accession>D8U1P0</accession>
<reference evidence="4 5" key="1">
    <citation type="journal article" date="2010" name="Science">
        <title>Genomic analysis of organismal complexity in the multicellular green alga Volvox carteri.</title>
        <authorList>
            <person name="Prochnik S.E."/>
            <person name="Umen J."/>
            <person name="Nedelcu A.M."/>
            <person name="Hallmann A."/>
            <person name="Miller S.M."/>
            <person name="Nishii I."/>
            <person name="Ferris P."/>
            <person name="Kuo A."/>
            <person name="Mitros T."/>
            <person name="Fritz-Laylin L.K."/>
            <person name="Hellsten U."/>
            <person name="Chapman J."/>
            <person name="Simakov O."/>
            <person name="Rensing S.A."/>
            <person name="Terry A."/>
            <person name="Pangilinan J."/>
            <person name="Kapitonov V."/>
            <person name="Jurka J."/>
            <person name="Salamov A."/>
            <person name="Shapiro H."/>
            <person name="Schmutz J."/>
            <person name="Grimwood J."/>
            <person name="Lindquist E."/>
            <person name="Lucas S."/>
            <person name="Grigoriev I.V."/>
            <person name="Schmitt R."/>
            <person name="Kirk D."/>
            <person name="Rokhsar D.S."/>
        </authorList>
    </citation>
    <scope>NUCLEOTIDE SEQUENCE [LARGE SCALE GENOMIC DNA]</scope>
    <source>
        <strain evidence="5">f. Nagariensis / Eve</strain>
    </source>
</reference>
<dbReference type="OrthoDB" id="76388at2759"/>
<sequence>MLSTGIRLILIMTALAVMSASSLNAPTAASETFAAASGGTFQQQRHLQATCTDFCAGKNPGLYANPCDSTCSTFINCANGITYIQSCSPGTLFNSIINTCDWPSSFQCGGGGSPASQPPTVAKNPPPPSPSNLIKPPPPSPSNVKKPPLPSPANTMKPPSPSPTSSFKPPPPNPNGSLVFSPYKDITINMDWNTNVISTMITGSRQSVISIMPSNLRVLTWAFATGDCGSENWAGVTPASLIAANVNAFVNAGKQYIISTGGAAGAFRCSTGTAFINFLKKYNSNALIGVDFDIEANQPQSDIADLVQGVKAARAGGFGHLRYSFTIATLGGATGNQLNTLGTSVLNALKNAQMGWNSIYINLMVMDYGGACTVFTNGVCNMGQSAINAAKALNSYWGVPYSSIELTPMIGGNDSPGQTFTLADVTTVSSFVKQYGIGGVHFWSLDRDVDCSPGAASATCNSYGKAGTLGFTKAFLSNLGL</sequence>
<dbReference type="GO" id="GO:0008061">
    <property type="term" value="F:chitin binding"/>
    <property type="evidence" value="ECO:0007669"/>
    <property type="project" value="InterPro"/>
</dbReference>
<dbReference type="InParanoid" id="D8U1P0"/>
<dbReference type="InterPro" id="IPR036508">
    <property type="entry name" value="Chitin-bd_dom_sf"/>
</dbReference>
<evidence type="ECO:0000313" key="5">
    <source>
        <dbReference type="Proteomes" id="UP000001058"/>
    </source>
</evidence>
<dbReference type="eggNOG" id="ENOG502R96A">
    <property type="taxonomic scope" value="Eukaryota"/>
</dbReference>
<feature type="region of interest" description="Disordered" evidence="1">
    <location>
        <begin position="108"/>
        <end position="174"/>
    </location>
</feature>
<dbReference type="Pfam" id="PF01607">
    <property type="entry name" value="CBM_14"/>
    <property type="match status" value="1"/>
</dbReference>
<feature type="chain" id="PRO_5003124098" description="Chitin-binding type-2 domain-containing protein" evidence="2">
    <location>
        <begin position="21"/>
        <end position="481"/>
    </location>
</feature>
<evidence type="ECO:0000256" key="1">
    <source>
        <dbReference type="SAM" id="MobiDB-lite"/>
    </source>
</evidence>
<dbReference type="SMART" id="SM00494">
    <property type="entry name" value="ChtBD2"/>
    <property type="match status" value="1"/>
</dbReference>
<evidence type="ECO:0000256" key="2">
    <source>
        <dbReference type="SAM" id="SignalP"/>
    </source>
</evidence>